<comment type="caution">
    <text evidence="1">The sequence shown here is derived from an EMBL/GenBank/DDBJ whole genome shotgun (WGS) entry which is preliminary data.</text>
</comment>
<protein>
    <submittedName>
        <fullName evidence="1">Uncharacterized protein</fullName>
    </submittedName>
</protein>
<evidence type="ECO:0000313" key="2">
    <source>
        <dbReference type="Proteomes" id="UP001431783"/>
    </source>
</evidence>
<dbReference type="AlphaFoldDB" id="A0AAW1VBH9"/>
<proteinExistence type="predicted"/>
<accession>A0AAW1VBH9</accession>
<gene>
    <name evidence="1" type="ORF">WA026_013323</name>
</gene>
<keyword evidence="2" id="KW-1185">Reference proteome</keyword>
<reference evidence="1 2" key="1">
    <citation type="submission" date="2023-03" db="EMBL/GenBank/DDBJ databases">
        <title>Genome insight into feeding habits of ladybird beetles.</title>
        <authorList>
            <person name="Li H.-S."/>
            <person name="Huang Y.-H."/>
            <person name="Pang H."/>
        </authorList>
    </citation>
    <scope>NUCLEOTIDE SEQUENCE [LARGE SCALE GENOMIC DNA]</scope>
    <source>
        <strain evidence="1">SYSU_2023b</strain>
        <tissue evidence="1">Whole body</tissue>
    </source>
</reference>
<dbReference type="EMBL" id="JARQZJ010000127">
    <property type="protein sequence ID" value="KAK9890985.1"/>
    <property type="molecule type" value="Genomic_DNA"/>
</dbReference>
<sequence length="113" mass="12626">MESHNPYSTPCRIELIFKGVSMSILNKLKLLGTVIDKHLRWSPQLDSICQKLIRCYYVLGHLHKFVGVLATISFYHSNVASVLNYNTSLLGGVNGIQKHSLGLIFGFSSQKSC</sequence>
<evidence type="ECO:0000313" key="1">
    <source>
        <dbReference type="EMBL" id="KAK9890985.1"/>
    </source>
</evidence>
<name>A0AAW1VBH9_9CUCU</name>
<organism evidence="1 2">
    <name type="scientific">Henosepilachna vigintioctopunctata</name>
    <dbReference type="NCBI Taxonomy" id="420089"/>
    <lineage>
        <taxon>Eukaryota</taxon>
        <taxon>Metazoa</taxon>
        <taxon>Ecdysozoa</taxon>
        <taxon>Arthropoda</taxon>
        <taxon>Hexapoda</taxon>
        <taxon>Insecta</taxon>
        <taxon>Pterygota</taxon>
        <taxon>Neoptera</taxon>
        <taxon>Endopterygota</taxon>
        <taxon>Coleoptera</taxon>
        <taxon>Polyphaga</taxon>
        <taxon>Cucujiformia</taxon>
        <taxon>Coccinelloidea</taxon>
        <taxon>Coccinellidae</taxon>
        <taxon>Epilachninae</taxon>
        <taxon>Epilachnini</taxon>
        <taxon>Henosepilachna</taxon>
    </lineage>
</organism>
<dbReference type="Proteomes" id="UP001431783">
    <property type="component" value="Unassembled WGS sequence"/>
</dbReference>